<dbReference type="RefSeq" id="WP_143289455.1">
    <property type="nucleotide sequence ID" value="NZ_NTFS01000479.1"/>
</dbReference>
<accession>A0A2A2TBJ7</accession>
<feature type="non-terminal residue" evidence="1">
    <location>
        <position position="63"/>
    </location>
</feature>
<reference evidence="1 2" key="1">
    <citation type="submission" date="2017-08" db="EMBL/GenBank/DDBJ databases">
        <title>Draft genome sequence of filamentous cyanobacterium Calothrix elsteri CCALA 953.</title>
        <authorList>
            <person name="Gagunashvili A.N."/>
            <person name="Elster J."/>
            <person name="Andresson O.S."/>
        </authorList>
    </citation>
    <scope>NUCLEOTIDE SEQUENCE [LARGE SCALE GENOMIC DNA]</scope>
    <source>
        <strain evidence="1 2">CCALA 953</strain>
    </source>
</reference>
<protein>
    <submittedName>
        <fullName evidence="1">Uncharacterized protein</fullName>
    </submittedName>
</protein>
<gene>
    <name evidence="1" type="ORF">CK510_26780</name>
</gene>
<dbReference type="EMBL" id="NTFS01000479">
    <property type="protein sequence ID" value="PAX51082.1"/>
    <property type="molecule type" value="Genomic_DNA"/>
</dbReference>
<proteinExistence type="predicted"/>
<dbReference type="AlphaFoldDB" id="A0A2A2TBJ7"/>
<evidence type="ECO:0000313" key="2">
    <source>
        <dbReference type="Proteomes" id="UP000218238"/>
    </source>
</evidence>
<organism evidence="1 2">
    <name type="scientific">Brunnivagina elsteri CCALA 953</name>
    <dbReference type="NCBI Taxonomy" id="987040"/>
    <lineage>
        <taxon>Bacteria</taxon>
        <taxon>Bacillati</taxon>
        <taxon>Cyanobacteriota</taxon>
        <taxon>Cyanophyceae</taxon>
        <taxon>Nostocales</taxon>
        <taxon>Calotrichaceae</taxon>
        <taxon>Brunnivagina</taxon>
    </lineage>
</organism>
<comment type="caution">
    <text evidence="1">The sequence shown here is derived from an EMBL/GenBank/DDBJ whole genome shotgun (WGS) entry which is preliminary data.</text>
</comment>
<evidence type="ECO:0000313" key="1">
    <source>
        <dbReference type="EMBL" id="PAX51082.1"/>
    </source>
</evidence>
<sequence length="63" mass="7442">MNDILKFNDMWDCELYEGMRLEVLDTSDYDVYDCEVTRLENAKKFALKNDTISLEMAINEVNL</sequence>
<dbReference type="Proteomes" id="UP000218238">
    <property type="component" value="Unassembled WGS sequence"/>
</dbReference>
<keyword evidence="2" id="KW-1185">Reference proteome</keyword>
<name>A0A2A2TBJ7_9CYAN</name>